<reference evidence="7" key="1">
    <citation type="submission" date="2025-08" db="UniProtKB">
        <authorList>
            <consortium name="RefSeq"/>
        </authorList>
    </citation>
    <scope>IDENTIFICATION</scope>
    <source>
        <tissue evidence="7">Silk gland</tissue>
    </source>
</reference>
<dbReference type="InterPro" id="IPR029021">
    <property type="entry name" value="Prot-tyrosine_phosphatase-like"/>
</dbReference>
<comment type="similarity">
    <text evidence="1">Belongs to the protein-tyrosine phosphatase family. Non-receptor class dual specificity subfamily.</text>
</comment>
<dbReference type="InterPro" id="IPR000340">
    <property type="entry name" value="Dual-sp_phosphatase_cat-dom"/>
</dbReference>
<dbReference type="PANTHER" id="PTHR45961">
    <property type="entry name" value="IP21249P"/>
    <property type="match status" value="1"/>
</dbReference>
<dbReference type="GeneID" id="114240192"/>
<dbReference type="SMART" id="SM00195">
    <property type="entry name" value="DSPc"/>
    <property type="match status" value="1"/>
</dbReference>
<evidence type="ECO:0000259" key="5">
    <source>
        <dbReference type="PROSITE" id="PS50056"/>
    </source>
</evidence>
<protein>
    <submittedName>
        <fullName evidence="7">Dual specificity protein phosphatase 14</fullName>
    </submittedName>
</protein>
<keyword evidence="3" id="KW-0904">Protein phosphatase</keyword>
<sequence length="219" mass="24698">MKVLTVGDKVASVGRENEPTVVVDTQKLIREELNRGCPLGVSRVTNLVYVCGAHALPGAVRVLHPGLIVSAAPELPPPPEDYVPRHFVPLLDTPNSDMLPYMDRVADLINEVVTNGGVVLIHCVAGVSRSVTLCLAYLVKWQKMTLRDAYHYLKIRRPQIRPNTGFFKQLIKFEERLFSEATVKMVYCEAIDKEIPDVYEPDYSGMTWFRQRYGPIEKC</sequence>
<dbReference type="RefSeq" id="XP_028026466.1">
    <property type="nucleotide sequence ID" value="XM_028170665.1"/>
</dbReference>
<dbReference type="OrthoDB" id="285418at2759"/>
<feature type="domain" description="Tyrosine-protein phosphatase" evidence="4">
    <location>
        <begin position="40"/>
        <end position="179"/>
    </location>
</feature>
<evidence type="ECO:0000313" key="6">
    <source>
        <dbReference type="Proteomes" id="UP000504629"/>
    </source>
</evidence>
<dbReference type="GO" id="GO:0004721">
    <property type="term" value="F:phosphoprotein phosphatase activity"/>
    <property type="evidence" value="ECO:0007669"/>
    <property type="project" value="UniProtKB-KW"/>
</dbReference>
<evidence type="ECO:0000313" key="7">
    <source>
        <dbReference type="RefSeq" id="XP_028026466.1"/>
    </source>
</evidence>
<feature type="domain" description="Tyrosine specific protein phosphatases" evidence="5">
    <location>
        <begin position="99"/>
        <end position="160"/>
    </location>
</feature>
<dbReference type="Pfam" id="PF00782">
    <property type="entry name" value="DSPc"/>
    <property type="match status" value="1"/>
</dbReference>
<dbReference type="SUPFAM" id="SSF52799">
    <property type="entry name" value="(Phosphotyrosine protein) phosphatases II"/>
    <property type="match status" value="1"/>
</dbReference>
<dbReference type="CDD" id="cd14514">
    <property type="entry name" value="DUSP14-like"/>
    <property type="match status" value="1"/>
</dbReference>
<dbReference type="InterPro" id="IPR052103">
    <property type="entry name" value="Dual_spec_Phospatases"/>
</dbReference>
<dbReference type="Gene3D" id="3.90.190.10">
    <property type="entry name" value="Protein tyrosine phosphatase superfamily"/>
    <property type="match status" value="1"/>
</dbReference>
<dbReference type="KEGG" id="bman:114240192"/>
<evidence type="ECO:0000256" key="3">
    <source>
        <dbReference type="ARBA" id="ARBA00022912"/>
    </source>
</evidence>
<keyword evidence="6" id="KW-1185">Reference proteome</keyword>
<dbReference type="PROSITE" id="PS50054">
    <property type="entry name" value="TYR_PHOSPHATASE_DUAL"/>
    <property type="match status" value="1"/>
</dbReference>
<dbReference type="InterPro" id="IPR020422">
    <property type="entry name" value="TYR_PHOSPHATASE_DUAL_dom"/>
</dbReference>
<evidence type="ECO:0000259" key="4">
    <source>
        <dbReference type="PROSITE" id="PS50054"/>
    </source>
</evidence>
<organism evidence="6 7">
    <name type="scientific">Bombyx mandarina</name>
    <name type="common">Wild silk moth</name>
    <name type="synonym">Wild silkworm</name>
    <dbReference type="NCBI Taxonomy" id="7092"/>
    <lineage>
        <taxon>Eukaryota</taxon>
        <taxon>Metazoa</taxon>
        <taxon>Ecdysozoa</taxon>
        <taxon>Arthropoda</taxon>
        <taxon>Hexapoda</taxon>
        <taxon>Insecta</taxon>
        <taxon>Pterygota</taxon>
        <taxon>Neoptera</taxon>
        <taxon>Endopterygota</taxon>
        <taxon>Lepidoptera</taxon>
        <taxon>Glossata</taxon>
        <taxon>Ditrysia</taxon>
        <taxon>Bombycoidea</taxon>
        <taxon>Bombycidae</taxon>
        <taxon>Bombycinae</taxon>
        <taxon>Bombyx</taxon>
    </lineage>
</organism>
<dbReference type="PROSITE" id="PS50056">
    <property type="entry name" value="TYR_PHOSPHATASE_2"/>
    <property type="match status" value="1"/>
</dbReference>
<dbReference type="GO" id="GO:0005737">
    <property type="term" value="C:cytoplasm"/>
    <property type="evidence" value="ECO:0007669"/>
    <property type="project" value="TreeGrafter"/>
</dbReference>
<dbReference type="InterPro" id="IPR000387">
    <property type="entry name" value="Tyr_Pase_dom"/>
</dbReference>
<evidence type="ECO:0000256" key="2">
    <source>
        <dbReference type="ARBA" id="ARBA00022801"/>
    </source>
</evidence>
<accession>A0A6J2JAP3</accession>
<dbReference type="PANTHER" id="PTHR45961:SF6">
    <property type="entry name" value="IP21249P"/>
    <property type="match status" value="1"/>
</dbReference>
<name>A0A6J2JAP3_BOMMA</name>
<proteinExistence type="inferred from homology"/>
<gene>
    <name evidence="7" type="primary">LOC114240192</name>
</gene>
<dbReference type="AlphaFoldDB" id="A0A6J2JAP3"/>
<evidence type="ECO:0000256" key="1">
    <source>
        <dbReference type="ARBA" id="ARBA00008601"/>
    </source>
</evidence>
<keyword evidence="2" id="KW-0378">Hydrolase</keyword>
<dbReference type="Proteomes" id="UP000504629">
    <property type="component" value="Unplaced"/>
</dbReference>